<evidence type="ECO:0000259" key="3">
    <source>
        <dbReference type="Pfam" id="PF02470"/>
    </source>
</evidence>
<dbReference type="NCBIfam" id="TIGR00996">
    <property type="entry name" value="Mtu_fam_mce"/>
    <property type="match status" value="1"/>
</dbReference>
<dbReference type="PANTHER" id="PTHR33371:SF19">
    <property type="entry name" value="MCE-FAMILY PROTEIN MCE4A"/>
    <property type="match status" value="1"/>
</dbReference>
<accession>A0A1V3X8T3</accession>
<keyword evidence="2" id="KW-0812">Transmembrane</keyword>
<feature type="compositionally biased region" description="Basic residues" evidence="1">
    <location>
        <begin position="315"/>
        <end position="325"/>
    </location>
</feature>
<feature type="region of interest" description="Disordered" evidence="1">
    <location>
        <begin position="360"/>
        <end position="379"/>
    </location>
</feature>
<dbReference type="InterPro" id="IPR024516">
    <property type="entry name" value="Mce_C"/>
</dbReference>
<evidence type="ECO:0000313" key="6">
    <source>
        <dbReference type="Proteomes" id="UP000188532"/>
    </source>
</evidence>
<dbReference type="InterPro" id="IPR003399">
    <property type="entry name" value="Mce/MlaD"/>
</dbReference>
<dbReference type="InterPro" id="IPR005693">
    <property type="entry name" value="Mce"/>
</dbReference>
<dbReference type="STRING" id="1768.B1T50_10985"/>
<keyword evidence="2" id="KW-0472">Membrane</keyword>
<dbReference type="Pfam" id="PF02470">
    <property type="entry name" value="MlaD"/>
    <property type="match status" value="1"/>
</dbReference>
<dbReference type="PANTHER" id="PTHR33371">
    <property type="entry name" value="INTERMEMBRANE PHOSPHOLIPID TRANSPORT SYSTEM BINDING PROTEIN MLAD-RELATED"/>
    <property type="match status" value="1"/>
</dbReference>
<feature type="compositionally biased region" description="Polar residues" evidence="1">
    <location>
        <begin position="280"/>
        <end position="300"/>
    </location>
</feature>
<feature type="domain" description="Mce/MlaD" evidence="3">
    <location>
        <begin position="39"/>
        <end position="119"/>
    </location>
</feature>
<dbReference type="EMBL" id="MVBN01000004">
    <property type="protein sequence ID" value="OOK74871.1"/>
    <property type="molecule type" value="Genomic_DNA"/>
</dbReference>
<gene>
    <name evidence="5" type="ORF">BZL29_4504</name>
</gene>
<dbReference type="GO" id="GO:0051701">
    <property type="term" value="P:biological process involved in interaction with host"/>
    <property type="evidence" value="ECO:0007669"/>
    <property type="project" value="TreeGrafter"/>
</dbReference>
<reference evidence="5 6" key="1">
    <citation type="submission" date="2017-02" db="EMBL/GenBank/DDBJ databases">
        <title>Complete genome sequences of Mycobacterium kansasii strains isolated from rhesus macaques.</title>
        <authorList>
            <person name="Panda A."/>
            <person name="Nagaraj S."/>
            <person name="Zhao X."/>
            <person name="Tettelin H."/>
            <person name="Detolla L.J."/>
        </authorList>
    </citation>
    <scope>NUCLEOTIDE SEQUENCE [LARGE SCALE GENOMIC DNA]</scope>
    <source>
        <strain evidence="5 6">11-3469</strain>
    </source>
</reference>
<comment type="caution">
    <text evidence="5">The sequence shown here is derived from an EMBL/GenBank/DDBJ whole genome shotgun (WGS) entry which is preliminary data.</text>
</comment>
<sequence length="409" mass="42950">MDPRTRPPYKIIGLLGLMVLALVGTGLYAQFRGAFIPKTKLTMLAPRAGLVTDPGAKVTYNGVQIGRVASISEVTRDGVPAAKLVLDVDPKYIDSIPANVGGEIKATTVFGNKYVSLTSPKIADPQHINPSMVIDATAVTTEFNTLFQTLTAIAEKVDPVKLNLTLGAAAQALSGLGDKFGAALVNGSAILDDVNPRLPMVRADIQGLAALGDVYADAAPDLWTALDQAVTTARTTNHGQAGLDAALLAAVGLGNNGSDVFGRGGPYLARGPPIWLSPASCSTSTAPKSSVPSATTTKSGPKSALHSASPATRWGRFRQHYRRTQPLHLSGEPAAGQRPGRTGRETGVLATDHSRLVARPVSGDGCRRQRGALQPCRTRPADVHRICLGTSVRRVHDQSLTEARDGKNR</sequence>
<evidence type="ECO:0000256" key="1">
    <source>
        <dbReference type="SAM" id="MobiDB-lite"/>
    </source>
</evidence>
<dbReference type="GO" id="GO:0005576">
    <property type="term" value="C:extracellular region"/>
    <property type="evidence" value="ECO:0007669"/>
    <property type="project" value="TreeGrafter"/>
</dbReference>
<keyword evidence="2" id="KW-1133">Transmembrane helix</keyword>
<feature type="domain" description="Mammalian cell entry C-terminal" evidence="4">
    <location>
        <begin position="125"/>
        <end position="270"/>
    </location>
</feature>
<feature type="transmembrane region" description="Helical" evidence="2">
    <location>
        <begin position="12"/>
        <end position="31"/>
    </location>
</feature>
<dbReference type="Proteomes" id="UP000188532">
    <property type="component" value="Unassembled WGS sequence"/>
</dbReference>
<evidence type="ECO:0000259" key="4">
    <source>
        <dbReference type="Pfam" id="PF11887"/>
    </source>
</evidence>
<dbReference type="InterPro" id="IPR052336">
    <property type="entry name" value="MlaD_Phospholipid_Transporter"/>
</dbReference>
<evidence type="ECO:0000313" key="5">
    <source>
        <dbReference type="EMBL" id="OOK74871.1"/>
    </source>
</evidence>
<dbReference type="AlphaFoldDB" id="A0A1V3X8T3"/>
<protein>
    <submittedName>
        <fullName evidence="5">Mce related family protein</fullName>
    </submittedName>
</protein>
<evidence type="ECO:0000256" key="2">
    <source>
        <dbReference type="SAM" id="Phobius"/>
    </source>
</evidence>
<organism evidence="5 6">
    <name type="scientific">Mycobacterium kansasii</name>
    <dbReference type="NCBI Taxonomy" id="1768"/>
    <lineage>
        <taxon>Bacteria</taxon>
        <taxon>Bacillati</taxon>
        <taxon>Actinomycetota</taxon>
        <taxon>Actinomycetes</taxon>
        <taxon>Mycobacteriales</taxon>
        <taxon>Mycobacteriaceae</taxon>
        <taxon>Mycobacterium</taxon>
    </lineage>
</organism>
<proteinExistence type="predicted"/>
<dbReference type="Pfam" id="PF11887">
    <property type="entry name" value="Mce4_CUP1"/>
    <property type="match status" value="1"/>
</dbReference>
<feature type="region of interest" description="Disordered" evidence="1">
    <location>
        <begin position="280"/>
        <end position="355"/>
    </location>
</feature>
<name>A0A1V3X8T3_MYCKA</name>